<dbReference type="GO" id="GO:0046820">
    <property type="term" value="F:4-amino-4-deoxychorismate synthase activity"/>
    <property type="evidence" value="ECO:0007669"/>
    <property type="project" value="TreeGrafter"/>
</dbReference>
<gene>
    <name evidence="3" type="ORF">HK26_02015</name>
</gene>
<proteinExistence type="predicted"/>
<dbReference type="Gene3D" id="3.60.120.10">
    <property type="entry name" value="Anthranilate synthase"/>
    <property type="match status" value="1"/>
</dbReference>
<dbReference type="AlphaFoldDB" id="A0A252BU81"/>
<dbReference type="STRING" id="1236501.GCA_000613865_02099"/>
<dbReference type="Pfam" id="PF00425">
    <property type="entry name" value="Chorismate_bind"/>
    <property type="match status" value="1"/>
</dbReference>
<reference evidence="4" key="1">
    <citation type="submission" date="2014-06" db="EMBL/GenBank/DDBJ databases">
        <authorList>
            <person name="Winans N.J."/>
            <person name="Newell P.D."/>
            <person name="Douglas A.E."/>
        </authorList>
    </citation>
    <scope>NUCLEOTIDE SEQUENCE [LARGE SCALE GENOMIC DNA]</scope>
</reference>
<evidence type="ECO:0000259" key="1">
    <source>
        <dbReference type="Pfam" id="PF00425"/>
    </source>
</evidence>
<dbReference type="RefSeq" id="WP_086639239.1">
    <property type="nucleotide sequence ID" value="NZ_JOPJ01000014.1"/>
</dbReference>
<accession>A0A252BU81</accession>
<organism evidence="3 4">
    <name type="scientific">Acetobacter okinawensis</name>
    <dbReference type="NCBI Taxonomy" id="1076594"/>
    <lineage>
        <taxon>Bacteria</taxon>
        <taxon>Pseudomonadati</taxon>
        <taxon>Pseudomonadota</taxon>
        <taxon>Alphaproteobacteria</taxon>
        <taxon>Acetobacterales</taxon>
        <taxon>Acetobacteraceae</taxon>
        <taxon>Acetobacter</taxon>
    </lineage>
</organism>
<evidence type="ECO:0000313" key="3">
    <source>
        <dbReference type="EMBL" id="OUJ12480.1"/>
    </source>
</evidence>
<dbReference type="InterPro" id="IPR005801">
    <property type="entry name" value="ADC_synthase"/>
</dbReference>
<dbReference type="SUPFAM" id="SSF56322">
    <property type="entry name" value="ADC synthase"/>
    <property type="match status" value="1"/>
</dbReference>
<dbReference type="OrthoDB" id="9803598at2"/>
<dbReference type="Pfam" id="PF04715">
    <property type="entry name" value="Anth_synt_I_N"/>
    <property type="match status" value="1"/>
</dbReference>
<feature type="domain" description="Chorismate-utilising enzyme C-terminal" evidence="1">
    <location>
        <begin position="190"/>
        <end position="447"/>
    </location>
</feature>
<dbReference type="Proteomes" id="UP000194931">
    <property type="component" value="Unassembled WGS sequence"/>
</dbReference>
<feature type="domain" description="Anthranilate synthase component I N-terminal" evidence="2">
    <location>
        <begin position="9"/>
        <end position="146"/>
    </location>
</feature>
<dbReference type="InterPro" id="IPR015890">
    <property type="entry name" value="Chorismate_C"/>
</dbReference>
<dbReference type="EMBL" id="JOPJ01000014">
    <property type="protein sequence ID" value="OUJ12480.1"/>
    <property type="molecule type" value="Genomic_DNA"/>
</dbReference>
<evidence type="ECO:0000313" key="4">
    <source>
        <dbReference type="Proteomes" id="UP000194931"/>
    </source>
</evidence>
<comment type="caution">
    <text evidence="3">The sequence shown here is derived from an EMBL/GenBank/DDBJ whole genome shotgun (WGS) entry which is preliminary data.</text>
</comment>
<dbReference type="eggNOG" id="COG0147">
    <property type="taxonomic scope" value="Bacteria"/>
</dbReference>
<name>A0A252BU81_9PROT</name>
<dbReference type="InterPro" id="IPR019999">
    <property type="entry name" value="Anth_synth_I-like"/>
</dbReference>
<keyword evidence="4" id="KW-1185">Reference proteome</keyword>
<evidence type="ECO:0000259" key="2">
    <source>
        <dbReference type="Pfam" id="PF04715"/>
    </source>
</evidence>
<dbReference type="GO" id="GO:0000162">
    <property type="term" value="P:L-tryptophan biosynthetic process"/>
    <property type="evidence" value="ECO:0007669"/>
    <property type="project" value="TreeGrafter"/>
</dbReference>
<dbReference type="PANTHER" id="PTHR11236">
    <property type="entry name" value="AMINOBENZOATE/ANTHRANILATE SYNTHASE"/>
    <property type="match status" value="1"/>
</dbReference>
<protein>
    <submittedName>
        <fullName evidence="3">Aminobenzoate synthetase</fullName>
    </submittedName>
</protein>
<dbReference type="PRINTS" id="PR00095">
    <property type="entry name" value="ANTSNTHASEI"/>
</dbReference>
<dbReference type="PANTHER" id="PTHR11236:SF50">
    <property type="entry name" value="AMINODEOXYCHORISMATE SYNTHASE COMPONENT 1"/>
    <property type="match status" value="1"/>
</dbReference>
<dbReference type="InterPro" id="IPR006805">
    <property type="entry name" value="Anth_synth_I_N"/>
</dbReference>
<sequence length="458" mass="50232">MAWVRALAWRTPDVVLAQWGHAPWCAFLDSAGALEARARWRIFCHNPRHTLRVFADRVEFDGAVMAFSSPEHILALLRKTARNYPQQLPQSDVPFCGGWVGFASYAFGMAQQGITSRHGSGDEPLFAAAFYDHAYVWDRQNQRVFVAGFTQDGQPAQGQRQALAAWAALPEQVAPAAVVPLGPLQASLSEAAYCQAVRVAQEYIAQGDIFQANMTCQHTTSLPDGVCAAELYRRVRQVAPAPFGAYMSCGGDFSLLSCSPERFLQVDPAGQIATRPIKGTAPRGRTEAEDQHLAHNLARDDKERAENLMIVDLMRHDIGRVARIGSVHVPELWGVERFAHVHHLVSEVRGQLRHGCDVFDLLEVTLPPGSVTGAPKHRAMEIIDELETTPRGAYCGTVFYLGLDGRMDSSVIIRSFVAHAGQLRIGTGGGITILSDPHREYAEMQLKLAPFAAFVEGA</sequence>